<dbReference type="Gene3D" id="1.10.10.10">
    <property type="entry name" value="Winged helix-like DNA-binding domain superfamily/Winged helix DNA-binding domain"/>
    <property type="match status" value="1"/>
</dbReference>
<organism evidence="5 6">
    <name type="scientific">Mycolicibacterium holsaticum</name>
    <dbReference type="NCBI Taxonomy" id="152142"/>
    <lineage>
        <taxon>Bacteria</taxon>
        <taxon>Bacillati</taxon>
        <taxon>Actinomycetota</taxon>
        <taxon>Actinomycetes</taxon>
        <taxon>Mycobacteriales</taxon>
        <taxon>Mycobacteriaceae</taxon>
        <taxon>Mycolicibacterium</taxon>
    </lineage>
</organism>
<accession>A0A1E3S459</accession>
<dbReference type="AlphaFoldDB" id="A0A1E3S459"/>
<dbReference type="InterPro" id="IPR016032">
    <property type="entry name" value="Sig_transdc_resp-reg_C-effctor"/>
</dbReference>
<dbReference type="SMART" id="SM00421">
    <property type="entry name" value="HTH_LUXR"/>
    <property type="match status" value="1"/>
</dbReference>
<keyword evidence="2" id="KW-0238">DNA-binding</keyword>
<dbReference type="RefSeq" id="WP_069403464.1">
    <property type="nucleotide sequence ID" value="NZ_MIGZ01000004.1"/>
</dbReference>
<keyword evidence="3" id="KW-0804">Transcription</keyword>
<dbReference type="PANTHER" id="PTHR44688:SF16">
    <property type="entry name" value="DNA-BINDING TRANSCRIPTIONAL ACTIVATOR DEVR_DOSR"/>
    <property type="match status" value="1"/>
</dbReference>
<dbReference type="GO" id="GO:0003677">
    <property type="term" value="F:DNA binding"/>
    <property type="evidence" value="ECO:0007669"/>
    <property type="project" value="UniProtKB-KW"/>
</dbReference>
<feature type="domain" description="HTH luxR-type" evidence="4">
    <location>
        <begin position="114"/>
        <end position="179"/>
    </location>
</feature>
<comment type="caution">
    <text evidence="5">The sequence shown here is derived from an EMBL/GenBank/DDBJ whole genome shotgun (WGS) entry which is preliminary data.</text>
</comment>
<gene>
    <name evidence="5" type="ORF">BHQ17_01560</name>
</gene>
<keyword evidence="1" id="KW-0805">Transcription regulation</keyword>
<evidence type="ECO:0000256" key="2">
    <source>
        <dbReference type="ARBA" id="ARBA00023125"/>
    </source>
</evidence>
<evidence type="ECO:0000256" key="3">
    <source>
        <dbReference type="ARBA" id="ARBA00023163"/>
    </source>
</evidence>
<dbReference type="PRINTS" id="PR00038">
    <property type="entry name" value="HTHLUXR"/>
</dbReference>
<evidence type="ECO:0000313" key="5">
    <source>
        <dbReference type="EMBL" id="ODQ96387.1"/>
    </source>
</evidence>
<dbReference type="GO" id="GO:0006355">
    <property type="term" value="P:regulation of DNA-templated transcription"/>
    <property type="evidence" value="ECO:0007669"/>
    <property type="project" value="InterPro"/>
</dbReference>
<dbReference type="EMBL" id="MIGZ01000004">
    <property type="protein sequence ID" value="ODQ96387.1"/>
    <property type="molecule type" value="Genomic_DNA"/>
</dbReference>
<sequence>MNIVDRRRTVQTRVDVAGIGWLTARPEHRGDLRITRRDALDALIELVDDPDIRTIIVVGLPLAVLNGSPAEDSLAVDLVLAERFRQFSEKLWKSGKTLVVRRHVEGAPGTLPDSPAYTEQLTERELQVLSLTCRGTSARQIGDQLFISERTVESHVSNAYRKLGIRSRVDLVKRAVQFGF</sequence>
<dbReference type="CDD" id="cd06170">
    <property type="entry name" value="LuxR_C_like"/>
    <property type="match status" value="1"/>
</dbReference>
<evidence type="ECO:0000259" key="4">
    <source>
        <dbReference type="PROSITE" id="PS50043"/>
    </source>
</evidence>
<dbReference type="SUPFAM" id="SSF46894">
    <property type="entry name" value="C-terminal effector domain of the bipartite response regulators"/>
    <property type="match status" value="1"/>
</dbReference>
<dbReference type="PROSITE" id="PS00622">
    <property type="entry name" value="HTH_LUXR_1"/>
    <property type="match status" value="1"/>
</dbReference>
<dbReference type="InterPro" id="IPR000792">
    <property type="entry name" value="Tscrpt_reg_LuxR_C"/>
</dbReference>
<dbReference type="InterPro" id="IPR036388">
    <property type="entry name" value="WH-like_DNA-bd_sf"/>
</dbReference>
<dbReference type="PANTHER" id="PTHR44688">
    <property type="entry name" value="DNA-BINDING TRANSCRIPTIONAL ACTIVATOR DEVR_DOSR"/>
    <property type="match status" value="1"/>
</dbReference>
<proteinExistence type="predicted"/>
<evidence type="ECO:0000313" key="6">
    <source>
        <dbReference type="Proteomes" id="UP000094243"/>
    </source>
</evidence>
<protein>
    <recommendedName>
        <fullName evidence="4">HTH luxR-type domain-containing protein</fullName>
    </recommendedName>
</protein>
<evidence type="ECO:0000256" key="1">
    <source>
        <dbReference type="ARBA" id="ARBA00023015"/>
    </source>
</evidence>
<reference evidence="6" key="1">
    <citation type="submission" date="2016-09" db="EMBL/GenBank/DDBJ databases">
        <authorList>
            <person name="Greninger A.L."/>
            <person name="Jerome K.R."/>
            <person name="Mcnair B."/>
            <person name="Wallis C."/>
            <person name="Fang F."/>
        </authorList>
    </citation>
    <scope>NUCLEOTIDE SEQUENCE [LARGE SCALE GENOMIC DNA]</scope>
    <source>
        <strain evidence="6">M7</strain>
    </source>
</reference>
<dbReference type="PROSITE" id="PS50043">
    <property type="entry name" value="HTH_LUXR_2"/>
    <property type="match status" value="1"/>
</dbReference>
<dbReference type="OrthoDB" id="3796539at2"/>
<dbReference type="Proteomes" id="UP000094243">
    <property type="component" value="Unassembled WGS sequence"/>
</dbReference>
<name>A0A1E3S459_9MYCO</name>
<keyword evidence="6" id="KW-1185">Reference proteome</keyword>
<dbReference type="Pfam" id="PF00196">
    <property type="entry name" value="GerE"/>
    <property type="match status" value="1"/>
</dbReference>